<dbReference type="Proteomes" id="UP000255543">
    <property type="component" value="Unassembled WGS sequence"/>
</dbReference>
<dbReference type="EMBL" id="UGFE01000002">
    <property type="protein sequence ID" value="STM26359.1"/>
    <property type="molecule type" value="Genomic_DNA"/>
</dbReference>
<dbReference type="EMBL" id="UARW01000010">
    <property type="protein sequence ID" value="SQD07606.1"/>
    <property type="molecule type" value="Genomic_DNA"/>
</dbReference>
<dbReference type="Proteomes" id="UP000250991">
    <property type="component" value="Unassembled WGS sequence"/>
</dbReference>
<evidence type="ECO:0000313" key="4">
    <source>
        <dbReference type="Proteomes" id="UP000250991"/>
    </source>
</evidence>
<dbReference type="AlphaFoldDB" id="A0A2X3K6B4"/>
<evidence type="ECO:0000313" key="1">
    <source>
        <dbReference type="EMBL" id="SQD07606.1"/>
    </source>
</evidence>
<evidence type="ECO:0000313" key="3">
    <source>
        <dbReference type="EMBL" id="STM26359.1"/>
    </source>
</evidence>
<dbReference type="Proteomes" id="UP000254718">
    <property type="component" value="Unassembled WGS sequence"/>
</dbReference>
<accession>A0A2X3K6B4</accession>
<proteinExistence type="predicted"/>
<protein>
    <submittedName>
        <fullName evidence="1 3">Tail fiber assembly protein (Possibly partial)</fullName>
    </submittedName>
</protein>
<gene>
    <name evidence="1" type="ORF">NCTC8009_08237</name>
    <name evidence="2" type="ORF">NCTC8179_04956</name>
    <name evidence="3" type="ORF">NCTC8333_05427</name>
</gene>
<evidence type="ECO:0000313" key="5">
    <source>
        <dbReference type="Proteomes" id="UP000254718"/>
    </source>
</evidence>
<evidence type="ECO:0000313" key="2">
    <source>
        <dbReference type="EMBL" id="STK97078.1"/>
    </source>
</evidence>
<dbReference type="RefSeq" id="WP_001436151.1">
    <property type="nucleotide sequence ID" value="NZ_CP066032.1"/>
</dbReference>
<reference evidence="4 5" key="1">
    <citation type="submission" date="2018-06" db="EMBL/GenBank/DDBJ databases">
        <authorList>
            <consortium name="Pathogen Informatics"/>
            <person name="Doyle S."/>
        </authorList>
    </citation>
    <scope>NUCLEOTIDE SEQUENCE [LARGE SCALE GENOMIC DNA]</scope>
    <source>
        <strain evidence="1 4">NCTC8009</strain>
        <strain evidence="2 6">NCTC8179</strain>
        <strain evidence="3 5">NCTC8333</strain>
    </source>
</reference>
<evidence type="ECO:0000313" key="6">
    <source>
        <dbReference type="Proteomes" id="UP000255543"/>
    </source>
</evidence>
<name>A0A2X3K6B4_ECOLX</name>
<organism evidence="1 4">
    <name type="scientific">Escherichia coli</name>
    <dbReference type="NCBI Taxonomy" id="562"/>
    <lineage>
        <taxon>Bacteria</taxon>
        <taxon>Pseudomonadati</taxon>
        <taxon>Pseudomonadota</taxon>
        <taxon>Gammaproteobacteria</taxon>
        <taxon>Enterobacterales</taxon>
        <taxon>Enterobacteriaceae</taxon>
        <taxon>Escherichia</taxon>
    </lineage>
</organism>
<dbReference type="EMBL" id="UGEB01000001">
    <property type="protein sequence ID" value="STK97078.1"/>
    <property type="molecule type" value="Genomic_DNA"/>
</dbReference>
<sequence length="68" mass="7431">MSDIYAVVQNGVVTNLVVWDGKSEFKSEKADIVKCVGDVGIGWSYDGKKFIKPSLKPDVVTPQDELVS</sequence>